<keyword evidence="2" id="KW-1185">Reference proteome</keyword>
<accession>A0A8H7VZC4</accession>
<sequence length="102" mass="11520">MDQYFQDIPTLQDFNMGSSGTLSSFSIPSASTQSSFNSYQAPYNSSEYIHISRVEEIVIKYLESIDERVVERIVERAVERAVEKLINRILTATSENVNVPAP</sequence>
<dbReference type="EMBL" id="JAEPRE010000102">
    <property type="protein sequence ID" value="KAG2232719.1"/>
    <property type="molecule type" value="Genomic_DNA"/>
</dbReference>
<dbReference type="AlphaFoldDB" id="A0A8H7VZC4"/>
<name>A0A8H7VZC4_9FUNG</name>
<dbReference type="Proteomes" id="UP000613177">
    <property type="component" value="Unassembled WGS sequence"/>
</dbReference>
<evidence type="ECO:0000313" key="2">
    <source>
        <dbReference type="Proteomes" id="UP000613177"/>
    </source>
</evidence>
<gene>
    <name evidence="1" type="ORF">INT48_000076</name>
</gene>
<proteinExistence type="predicted"/>
<organism evidence="1 2">
    <name type="scientific">Thamnidium elegans</name>
    <dbReference type="NCBI Taxonomy" id="101142"/>
    <lineage>
        <taxon>Eukaryota</taxon>
        <taxon>Fungi</taxon>
        <taxon>Fungi incertae sedis</taxon>
        <taxon>Mucoromycota</taxon>
        <taxon>Mucoromycotina</taxon>
        <taxon>Mucoromycetes</taxon>
        <taxon>Mucorales</taxon>
        <taxon>Mucorineae</taxon>
        <taxon>Mucoraceae</taxon>
        <taxon>Thamnidium</taxon>
    </lineage>
</organism>
<reference evidence="1" key="1">
    <citation type="submission" date="2021-01" db="EMBL/GenBank/DDBJ databases">
        <title>Metabolic potential, ecology and presence of endohyphal bacteria is reflected in genomic diversity of Mucoromycotina.</title>
        <authorList>
            <person name="Muszewska A."/>
            <person name="Okrasinska A."/>
            <person name="Steczkiewicz K."/>
            <person name="Drgas O."/>
            <person name="Orlowska M."/>
            <person name="Perlinska-Lenart U."/>
            <person name="Aleksandrzak-Piekarczyk T."/>
            <person name="Szatraj K."/>
            <person name="Zielenkiewicz U."/>
            <person name="Pilsyk S."/>
            <person name="Malc E."/>
            <person name="Mieczkowski P."/>
            <person name="Kruszewska J.S."/>
            <person name="Biernat P."/>
            <person name="Pawlowska J."/>
        </authorList>
    </citation>
    <scope>NUCLEOTIDE SEQUENCE</scope>
    <source>
        <strain evidence="1">WA0000018081</strain>
    </source>
</reference>
<evidence type="ECO:0000313" key="1">
    <source>
        <dbReference type="EMBL" id="KAG2232719.1"/>
    </source>
</evidence>
<comment type="caution">
    <text evidence="1">The sequence shown here is derived from an EMBL/GenBank/DDBJ whole genome shotgun (WGS) entry which is preliminary data.</text>
</comment>
<protein>
    <submittedName>
        <fullName evidence="1">Uncharacterized protein</fullName>
    </submittedName>
</protein>